<dbReference type="EMBL" id="JBAMIC010000013">
    <property type="protein sequence ID" value="KAK7098005.1"/>
    <property type="molecule type" value="Genomic_DNA"/>
</dbReference>
<evidence type="ECO:0000256" key="1">
    <source>
        <dbReference type="SAM" id="Phobius"/>
    </source>
</evidence>
<evidence type="ECO:0000313" key="3">
    <source>
        <dbReference type="Proteomes" id="UP001374579"/>
    </source>
</evidence>
<sequence length="52" mass="6089">MTGTTVLNRFMTLVTYSAGTLFAWVLFHDRYLCTTQALLQYSWSLFATVRYE</sequence>
<gene>
    <name evidence="2" type="ORF">V1264_004899</name>
</gene>
<reference evidence="2 3" key="1">
    <citation type="submission" date="2024-02" db="EMBL/GenBank/DDBJ databases">
        <title>Chromosome-scale genome assembly of the rough periwinkle Littorina saxatilis.</title>
        <authorList>
            <person name="De Jode A."/>
            <person name="Faria R."/>
            <person name="Formenti G."/>
            <person name="Sims Y."/>
            <person name="Smith T.P."/>
            <person name="Tracey A."/>
            <person name="Wood J.M.D."/>
            <person name="Zagrodzka Z.B."/>
            <person name="Johannesson K."/>
            <person name="Butlin R.K."/>
            <person name="Leder E.H."/>
        </authorList>
    </citation>
    <scope>NUCLEOTIDE SEQUENCE [LARGE SCALE GENOMIC DNA]</scope>
    <source>
        <strain evidence="2">Snail1</strain>
        <tissue evidence="2">Muscle</tissue>
    </source>
</reference>
<comment type="caution">
    <text evidence="2">The sequence shown here is derived from an EMBL/GenBank/DDBJ whole genome shotgun (WGS) entry which is preliminary data.</text>
</comment>
<keyword evidence="1" id="KW-0472">Membrane</keyword>
<dbReference type="AlphaFoldDB" id="A0AAN9B5S1"/>
<evidence type="ECO:0000313" key="2">
    <source>
        <dbReference type="EMBL" id="KAK7098005.1"/>
    </source>
</evidence>
<name>A0AAN9B5S1_9CAEN</name>
<accession>A0AAN9B5S1</accession>
<keyword evidence="3" id="KW-1185">Reference proteome</keyword>
<keyword evidence="1" id="KW-0812">Transmembrane</keyword>
<keyword evidence="1" id="KW-1133">Transmembrane helix</keyword>
<feature type="transmembrane region" description="Helical" evidence="1">
    <location>
        <begin position="6"/>
        <end position="27"/>
    </location>
</feature>
<protein>
    <submittedName>
        <fullName evidence="2">Uncharacterized protein</fullName>
    </submittedName>
</protein>
<proteinExistence type="predicted"/>
<organism evidence="2 3">
    <name type="scientific">Littorina saxatilis</name>
    <dbReference type="NCBI Taxonomy" id="31220"/>
    <lineage>
        <taxon>Eukaryota</taxon>
        <taxon>Metazoa</taxon>
        <taxon>Spiralia</taxon>
        <taxon>Lophotrochozoa</taxon>
        <taxon>Mollusca</taxon>
        <taxon>Gastropoda</taxon>
        <taxon>Caenogastropoda</taxon>
        <taxon>Littorinimorpha</taxon>
        <taxon>Littorinoidea</taxon>
        <taxon>Littorinidae</taxon>
        <taxon>Littorina</taxon>
    </lineage>
</organism>
<dbReference type="Proteomes" id="UP001374579">
    <property type="component" value="Unassembled WGS sequence"/>
</dbReference>